<proteinExistence type="predicted"/>
<dbReference type="InterPro" id="IPR025514">
    <property type="entry name" value="DUF4402"/>
</dbReference>
<dbReference type="Pfam" id="PF14352">
    <property type="entry name" value="DUF4402"/>
    <property type="match status" value="1"/>
</dbReference>
<gene>
    <name evidence="1" type="ORF">P7228_04815</name>
</gene>
<protein>
    <submittedName>
        <fullName evidence="1">DUF4402 domain-containing protein</fullName>
    </submittedName>
</protein>
<name>A0ABY8FTQ7_9SPHN</name>
<reference evidence="1 2" key="1">
    <citation type="submission" date="2023-03" db="EMBL/GenBank/DDBJ databases">
        <title>Altererythrobacter sp. CAU 1644 isolated from sand.</title>
        <authorList>
            <person name="Kim W."/>
        </authorList>
    </citation>
    <scope>NUCLEOTIDE SEQUENCE [LARGE SCALE GENOMIC DNA]</scope>
    <source>
        <strain evidence="1 2">CAU 1644</strain>
    </source>
</reference>
<evidence type="ECO:0000313" key="2">
    <source>
        <dbReference type="Proteomes" id="UP001215827"/>
    </source>
</evidence>
<dbReference type="RefSeq" id="WP_278017079.1">
    <property type="nucleotide sequence ID" value="NZ_CP121106.1"/>
</dbReference>
<dbReference type="Proteomes" id="UP001215827">
    <property type="component" value="Chromosome"/>
</dbReference>
<keyword evidence="2" id="KW-1185">Reference proteome</keyword>
<dbReference type="EMBL" id="CP121106">
    <property type="protein sequence ID" value="WFL78389.1"/>
    <property type="molecule type" value="Genomic_DNA"/>
</dbReference>
<evidence type="ECO:0000313" key="1">
    <source>
        <dbReference type="EMBL" id="WFL78389.1"/>
    </source>
</evidence>
<sequence length="196" mass="20468">MTVAVSGIIGARRNGRGCSALLRLAICIATAIISTPLHASSSDAAESEAILLQRLTLTKVEDLDFGQIIENGGGTVVLSPDPNPSCAPSANIIHSGTCQAAVFGGAGTSGRLVNILVPVGRRIVLTGPGADMEINPVTVSASPDLQYWFRIGRSHIHRIVNPTGIFLFRIGGTLQVGANQTPGLYTGAFDIQVDYY</sequence>
<accession>A0ABY8FTQ7</accession>
<organism evidence="1 2">
    <name type="scientific">Altererythrobacter arenosus</name>
    <dbReference type="NCBI Taxonomy" id="3032592"/>
    <lineage>
        <taxon>Bacteria</taxon>
        <taxon>Pseudomonadati</taxon>
        <taxon>Pseudomonadota</taxon>
        <taxon>Alphaproteobacteria</taxon>
        <taxon>Sphingomonadales</taxon>
        <taxon>Erythrobacteraceae</taxon>
        <taxon>Altererythrobacter</taxon>
    </lineage>
</organism>